<organism evidence="1 2">
    <name type="scientific">BD1-7 clade bacterium</name>
    <dbReference type="NCBI Taxonomy" id="2029982"/>
    <lineage>
        <taxon>Bacteria</taxon>
        <taxon>Pseudomonadati</taxon>
        <taxon>Pseudomonadota</taxon>
        <taxon>Gammaproteobacteria</taxon>
        <taxon>Cellvibrionales</taxon>
        <taxon>Spongiibacteraceae</taxon>
        <taxon>BD1-7 clade</taxon>
    </lineage>
</organism>
<evidence type="ECO:0008006" key="3">
    <source>
        <dbReference type="Google" id="ProtNLM"/>
    </source>
</evidence>
<dbReference type="GO" id="GO:0015774">
    <property type="term" value="P:polysaccharide transport"/>
    <property type="evidence" value="ECO:0007669"/>
    <property type="project" value="InterPro"/>
</dbReference>
<dbReference type="EMBL" id="CACSII010000019">
    <property type="protein sequence ID" value="CAA0117524.1"/>
    <property type="molecule type" value="Genomic_DNA"/>
</dbReference>
<dbReference type="CDD" id="cd16438">
    <property type="entry name" value="beta_Kdo_transferase_KpsS_like"/>
    <property type="match status" value="1"/>
</dbReference>
<dbReference type="SUPFAM" id="SSF53756">
    <property type="entry name" value="UDP-Glycosyltransferase/glycogen phosphorylase"/>
    <property type="match status" value="1"/>
</dbReference>
<sequence length="368" mass="41268">MILFFQSRRDLGKYFTEVIRRGGFEGEIYTHKQFGLPSLAALIKPDQDVIRTAVNYKLIDKSSRRSQPATALQRFAYQLMARFRYASDVAYLQQKRPELAVVWNGLKFRQAIFVGAARSLGIKCCFMENGLLPDTTVCDEKGINAGNSLPRDADFYRSQESLPAFTSKSLNVRAQVTDKISGEGALPERYIFVPFQVDSDSQIVSYSPWIKNMAQLSQAVVDALPSDSPYKIVFKEHPSSYVDYDYLHTEIDNNKAMFANGVATQTLIEDADAVITINSTVGIEALSYGKKVIVLGEACYAIPEVVLCASNQAELVNAIACVGSVSFDSQLREHFLAHLQTQYHVQGDWRKPDEAHFESLATRLKRFL</sequence>
<evidence type="ECO:0000313" key="2">
    <source>
        <dbReference type="Proteomes" id="UP000434580"/>
    </source>
</evidence>
<name>A0A5S9QIS5_9GAMM</name>
<dbReference type="AlphaFoldDB" id="A0A5S9QIS5"/>
<reference evidence="1 2" key="1">
    <citation type="submission" date="2019-11" db="EMBL/GenBank/DDBJ databases">
        <authorList>
            <person name="Holert J."/>
        </authorList>
    </citation>
    <scope>NUCLEOTIDE SEQUENCE [LARGE SCALE GENOMIC DNA]</scope>
    <source>
        <strain evidence="1">BC5_2</strain>
    </source>
</reference>
<dbReference type="OrthoDB" id="543755at2"/>
<dbReference type="GO" id="GO:0000271">
    <property type="term" value="P:polysaccharide biosynthetic process"/>
    <property type="evidence" value="ECO:0007669"/>
    <property type="project" value="InterPro"/>
</dbReference>
<dbReference type="InterPro" id="IPR007833">
    <property type="entry name" value="Capsule_polysaccharide_synth"/>
</dbReference>
<dbReference type="Pfam" id="PF05159">
    <property type="entry name" value="Capsule_synth"/>
    <property type="match status" value="1"/>
</dbReference>
<proteinExistence type="predicted"/>
<gene>
    <name evidence="1" type="ORF">DPBNPPHM_02289</name>
</gene>
<evidence type="ECO:0000313" key="1">
    <source>
        <dbReference type="EMBL" id="CAA0117524.1"/>
    </source>
</evidence>
<dbReference type="InterPro" id="IPR043148">
    <property type="entry name" value="TagF_C"/>
</dbReference>
<protein>
    <recommendedName>
        <fullName evidence="3">Capsule polysaccharide biosynthesis protein</fullName>
    </recommendedName>
</protein>
<dbReference type="Proteomes" id="UP000434580">
    <property type="component" value="Unassembled WGS sequence"/>
</dbReference>
<accession>A0A5S9QIS5</accession>
<dbReference type="Gene3D" id="3.40.50.12580">
    <property type="match status" value="1"/>
</dbReference>